<dbReference type="SUPFAM" id="SSF56925">
    <property type="entry name" value="OMPA-like"/>
    <property type="match status" value="1"/>
</dbReference>
<name>A0A379LNF1_9GAMM</name>
<gene>
    <name evidence="4" type="ORF">NCTC10526_02507</name>
</gene>
<evidence type="ECO:0000256" key="2">
    <source>
        <dbReference type="SAM" id="SignalP"/>
    </source>
</evidence>
<dbReference type="AlphaFoldDB" id="A0A379LNF1"/>
<sequence length="195" mass="21126">MKNLQKTLLAVLAGSVMTVSAQAAVNYGSNMTAQPYIGAKIGQYDAEDTDKKAISYGIYGGAKFTPNFGIEAEYLTTNDADVDKEDTESWEYNGQVYGLYATYEYAFPNTGGLYAKGRLGVAKNEIEVDYKDTAYPEDNEKYSDSDTGIAGGLGLGYNIASNAAIEVAYEWYPTIDFNGEDVDSNGITLGANFKF</sequence>
<organism evidence="4 5">
    <name type="scientific">Psychrobacter phenylpyruvicus</name>
    <dbReference type="NCBI Taxonomy" id="29432"/>
    <lineage>
        <taxon>Bacteria</taxon>
        <taxon>Pseudomonadati</taxon>
        <taxon>Pseudomonadota</taxon>
        <taxon>Gammaproteobacteria</taxon>
        <taxon>Moraxellales</taxon>
        <taxon>Moraxellaceae</taxon>
        <taxon>Psychrobacter</taxon>
    </lineage>
</organism>
<evidence type="ECO:0000256" key="1">
    <source>
        <dbReference type="ARBA" id="ARBA00022729"/>
    </source>
</evidence>
<dbReference type="EMBL" id="UGVC01000001">
    <property type="protein sequence ID" value="SUD92126.1"/>
    <property type="molecule type" value="Genomic_DNA"/>
</dbReference>
<feature type="domain" description="Outer membrane protein beta-barrel" evidence="3">
    <location>
        <begin position="10"/>
        <end position="195"/>
    </location>
</feature>
<feature type="chain" id="PRO_5016929928" evidence="2">
    <location>
        <begin position="24"/>
        <end position="195"/>
    </location>
</feature>
<dbReference type="Gene3D" id="2.40.160.20">
    <property type="match status" value="1"/>
</dbReference>
<protein>
    <submittedName>
        <fullName evidence="4">Opacity protein and related surface antigens</fullName>
    </submittedName>
</protein>
<dbReference type="Proteomes" id="UP000254123">
    <property type="component" value="Unassembled WGS sequence"/>
</dbReference>
<accession>A0A379LNF1</accession>
<dbReference type="RefSeq" id="WP_028857805.1">
    <property type="nucleotide sequence ID" value="NZ_CAJHAQ010000001.1"/>
</dbReference>
<dbReference type="InterPro" id="IPR011250">
    <property type="entry name" value="OMP/PagP_B-barrel"/>
</dbReference>
<proteinExistence type="predicted"/>
<keyword evidence="1 2" id="KW-0732">Signal</keyword>
<keyword evidence="5" id="KW-1185">Reference proteome</keyword>
<dbReference type="STRING" id="1123034.GCA_000685805_00114"/>
<feature type="signal peptide" evidence="2">
    <location>
        <begin position="1"/>
        <end position="23"/>
    </location>
</feature>
<dbReference type="InterPro" id="IPR027385">
    <property type="entry name" value="Beta-barrel_OMP"/>
</dbReference>
<dbReference type="Pfam" id="PF13505">
    <property type="entry name" value="OMP_b-brl"/>
    <property type="match status" value="1"/>
</dbReference>
<evidence type="ECO:0000313" key="5">
    <source>
        <dbReference type="Proteomes" id="UP000254123"/>
    </source>
</evidence>
<evidence type="ECO:0000259" key="3">
    <source>
        <dbReference type="Pfam" id="PF13505"/>
    </source>
</evidence>
<evidence type="ECO:0000313" key="4">
    <source>
        <dbReference type="EMBL" id="SUD92126.1"/>
    </source>
</evidence>
<reference evidence="4 5" key="1">
    <citation type="submission" date="2018-06" db="EMBL/GenBank/DDBJ databases">
        <authorList>
            <consortium name="Pathogen Informatics"/>
            <person name="Doyle S."/>
        </authorList>
    </citation>
    <scope>NUCLEOTIDE SEQUENCE [LARGE SCALE GENOMIC DNA]</scope>
    <source>
        <strain evidence="4 5">NCTC10526</strain>
    </source>
</reference>